<comment type="caution">
    <text evidence="2">The sequence shown here is derived from an EMBL/GenBank/DDBJ whole genome shotgun (WGS) entry which is preliminary data.</text>
</comment>
<organism evidence="2 3">
    <name type="scientific">Bifidobacterium pseudolongum subsp. globosum</name>
    <dbReference type="NCBI Taxonomy" id="1690"/>
    <lineage>
        <taxon>Bacteria</taxon>
        <taxon>Bacillati</taxon>
        <taxon>Actinomycetota</taxon>
        <taxon>Actinomycetes</taxon>
        <taxon>Bifidobacteriales</taxon>
        <taxon>Bifidobacteriaceae</taxon>
        <taxon>Bifidobacterium</taxon>
    </lineage>
</organism>
<evidence type="ECO:0000313" key="2">
    <source>
        <dbReference type="EMBL" id="PKU96197.1"/>
    </source>
</evidence>
<dbReference type="AlphaFoldDB" id="A0A2N3QVR1"/>
<gene>
    <name evidence="2" type="ORF">CQR45_0319</name>
</gene>
<protein>
    <submittedName>
        <fullName evidence="2">Uncharacterized protein</fullName>
    </submittedName>
</protein>
<proteinExistence type="predicted"/>
<accession>A0A2N3QVR1</accession>
<dbReference type="EMBL" id="PCHA01000014">
    <property type="protein sequence ID" value="PKU96197.1"/>
    <property type="molecule type" value="Genomic_DNA"/>
</dbReference>
<evidence type="ECO:0000256" key="1">
    <source>
        <dbReference type="SAM" id="MobiDB-lite"/>
    </source>
</evidence>
<reference evidence="2 3" key="1">
    <citation type="submission" date="2017-10" db="EMBL/GenBank/DDBJ databases">
        <title>Bifidobacterium genomics.</title>
        <authorList>
            <person name="Lugli G.A."/>
            <person name="Milani C."/>
            <person name="Mancabelli L."/>
        </authorList>
    </citation>
    <scope>NUCLEOTIDE SEQUENCE [LARGE SCALE GENOMIC DNA]</scope>
    <source>
        <strain evidence="2 3">1747B</strain>
    </source>
</reference>
<sequence>MLHTEKRWKPDDYLPLIQRGKVERILPCRNCSALPMPDVVLACPGTWWSTWHLECTHCWESSLSYPPRSLDSGQADRLNPNPLAGAIDNWNHMQERHTKGTHHEH</sequence>
<evidence type="ECO:0000313" key="3">
    <source>
        <dbReference type="Proteomes" id="UP000233722"/>
    </source>
</evidence>
<name>A0A2N3QVR1_9BIFI</name>
<feature type="region of interest" description="Disordered" evidence="1">
    <location>
        <begin position="70"/>
        <end position="105"/>
    </location>
</feature>
<feature type="compositionally biased region" description="Basic and acidic residues" evidence="1">
    <location>
        <begin position="93"/>
        <end position="105"/>
    </location>
</feature>
<dbReference type="Proteomes" id="UP000233722">
    <property type="component" value="Unassembled WGS sequence"/>
</dbReference>